<dbReference type="PROSITE" id="PS51257">
    <property type="entry name" value="PROKAR_LIPOPROTEIN"/>
    <property type="match status" value="1"/>
</dbReference>
<proteinExistence type="predicted"/>
<sequence>MSTKIKKISLLVLVLVLVLVLACIYIYYKNTKKPSFVCDSHFYIVNESKDLSAEIKITLHNSKTESYFLELGTLTYKGHTFIIDKKANIDIISKLHGQHYEIRRIGYTKNPDDNLPDAITDMLTTKMEKTTVKFEKNGKNTLIINDLKRTIMICALK</sequence>
<accession>A0A0N9NMS8</accession>
<evidence type="ECO:0000313" key="1">
    <source>
        <dbReference type="EMBL" id="ALG88546.1"/>
    </source>
</evidence>
<dbReference type="EMBL" id="KT351734">
    <property type="protein sequence ID" value="ALG88546.1"/>
    <property type="molecule type" value="Genomic_DNA"/>
</dbReference>
<dbReference type="RefSeq" id="WP_181375074.1">
    <property type="nucleotide sequence ID" value="NZ_KT351734.1"/>
</dbReference>
<dbReference type="AlphaFoldDB" id="A0A0N9NMS8"/>
<name>A0A0N9NMS8_PECCA</name>
<reference evidence="1" key="2">
    <citation type="submission" date="2015-07" db="EMBL/GenBank/DDBJ databases">
        <authorList>
            <person name="Welte C."/>
            <person name="de Graaf R."/>
            <person name="van den Bosch T.J.M."/>
            <person name="Op den Camp H."/>
            <person name="van Dam N."/>
            <person name="Jetten M."/>
        </authorList>
    </citation>
    <scope>NUCLEOTIDE SEQUENCE</scope>
    <source>
        <plasmid evidence="1">Drgb3</plasmid>
    </source>
</reference>
<protein>
    <submittedName>
        <fullName evidence="1">Uncharacterized protein</fullName>
    </submittedName>
</protein>
<reference evidence="1" key="1">
    <citation type="journal article" date="2015" name="Environ. Microbiol.">
        <title>Plasmids from the gut microbiome of cabbage root fly larvae encode SaxA that catalyses the conversion of the plant toxin 2-phenylethyl isothiocyanate.</title>
        <authorList>
            <person name="Welte C.U."/>
            <person name="de Graaf R.M."/>
            <person name="van den Bosch T.J."/>
            <person name="Op den Camp H.J."/>
            <person name="van Dam N.M."/>
            <person name="Jetten M.S."/>
        </authorList>
    </citation>
    <scope>NUCLEOTIDE SEQUENCE</scope>
    <source>
        <plasmid evidence="1">Drgb3</plasmid>
    </source>
</reference>
<keyword evidence="1" id="KW-0614">Plasmid</keyword>
<organism evidence="1">
    <name type="scientific">Pectobacterium carotovorum</name>
    <name type="common">Erwinia carotovora</name>
    <dbReference type="NCBI Taxonomy" id="554"/>
    <lineage>
        <taxon>Bacteria</taxon>
        <taxon>Pseudomonadati</taxon>
        <taxon>Pseudomonadota</taxon>
        <taxon>Gammaproteobacteria</taxon>
        <taxon>Enterobacterales</taxon>
        <taxon>Pectobacteriaceae</taxon>
        <taxon>Pectobacterium</taxon>
    </lineage>
</organism>
<geneLocation type="plasmid" evidence="1">
    <name>Drgb3</name>
</geneLocation>